<evidence type="ECO:0000313" key="1">
    <source>
        <dbReference type="EMBL" id="ADC65376.1"/>
    </source>
</evidence>
<proteinExistence type="predicted"/>
<reference evidence="1 2" key="2">
    <citation type="journal article" date="2011" name="Stand. Genomic Sci.">
        <title>Complete genome sequence of Ferroglobus placidus AEDII12DO.</title>
        <authorList>
            <person name="Anderson I."/>
            <person name="Risso C."/>
            <person name="Holmes D."/>
            <person name="Lucas S."/>
            <person name="Copeland A."/>
            <person name="Lapidus A."/>
            <person name="Cheng J.F."/>
            <person name="Bruce D."/>
            <person name="Goodwin L."/>
            <person name="Pitluck S."/>
            <person name="Saunders E."/>
            <person name="Brettin T."/>
            <person name="Detter J.C."/>
            <person name="Han C."/>
            <person name="Tapia R."/>
            <person name="Larimer F."/>
            <person name="Land M."/>
            <person name="Hauser L."/>
            <person name="Woyke T."/>
            <person name="Lovley D."/>
            <person name="Kyrpides N."/>
            <person name="Ivanova N."/>
        </authorList>
    </citation>
    <scope>NUCLEOTIDE SEQUENCE [LARGE SCALE GENOMIC DNA]</scope>
    <source>
        <strain evidence="2">DSM 10642 / AEDII12DO</strain>
    </source>
</reference>
<dbReference type="Proteomes" id="UP000002613">
    <property type="component" value="Chromosome"/>
</dbReference>
<sequence>MRRAMAVLLILVMLGSVVTPVMAVKTLEPPVHPPKFKVKIPEPSQPLNESELSHIVIPLHWLLKNDQDERPEWLR</sequence>
<dbReference type="EMBL" id="CP001899">
    <property type="protein sequence ID" value="ADC65376.1"/>
    <property type="molecule type" value="Genomic_DNA"/>
</dbReference>
<dbReference type="HOGENOM" id="CLU_2662164_0_0_2"/>
<name>D3RY13_FERPA</name>
<dbReference type="STRING" id="589924.Ferp_1220"/>
<keyword evidence="2" id="KW-1185">Reference proteome</keyword>
<reference evidence="2" key="1">
    <citation type="submission" date="2010-02" db="EMBL/GenBank/DDBJ databases">
        <title>Complete sequence of Ferroglobus placidus DSM 10642.</title>
        <authorList>
            <consortium name="US DOE Joint Genome Institute"/>
            <person name="Lucas S."/>
            <person name="Copeland A."/>
            <person name="Lapidus A."/>
            <person name="Cheng J.-F."/>
            <person name="Bruce D."/>
            <person name="Goodwin L."/>
            <person name="Pitluck S."/>
            <person name="Saunders E."/>
            <person name="Brettin T."/>
            <person name="Detter J.C."/>
            <person name="Han C."/>
            <person name="Tapia R."/>
            <person name="Larimer F."/>
            <person name="Land M."/>
            <person name="Hauser L."/>
            <person name="Kyrpides N."/>
            <person name="Ivanova N."/>
            <person name="Holmes D."/>
            <person name="Lovley D."/>
            <person name="Kyrpides N."/>
            <person name="Anderson I.J."/>
            <person name="Woyke T."/>
        </authorList>
    </citation>
    <scope>NUCLEOTIDE SEQUENCE [LARGE SCALE GENOMIC DNA]</scope>
    <source>
        <strain evidence="2">DSM 10642 / AEDII12DO</strain>
    </source>
</reference>
<evidence type="ECO:0000313" key="2">
    <source>
        <dbReference type="Proteomes" id="UP000002613"/>
    </source>
</evidence>
<dbReference type="eggNOG" id="arCOG12328">
    <property type="taxonomic scope" value="Archaea"/>
</dbReference>
<organism evidence="1 2">
    <name type="scientific">Ferroglobus placidus (strain DSM 10642 / AEDII12DO)</name>
    <dbReference type="NCBI Taxonomy" id="589924"/>
    <lineage>
        <taxon>Archaea</taxon>
        <taxon>Methanobacteriati</taxon>
        <taxon>Methanobacteriota</taxon>
        <taxon>Archaeoglobi</taxon>
        <taxon>Archaeoglobales</taxon>
        <taxon>Archaeoglobaceae</taxon>
        <taxon>Ferroglobus</taxon>
    </lineage>
</organism>
<accession>D3RY13</accession>
<dbReference type="AlphaFoldDB" id="D3RY13"/>
<dbReference type="GeneID" id="8778733"/>
<dbReference type="RefSeq" id="WP_012965719.1">
    <property type="nucleotide sequence ID" value="NC_013849.1"/>
</dbReference>
<dbReference type="KEGG" id="fpl:Ferp_1220"/>
<protein>
    <submittedName>
        <fullName evidence="1">RND family efflux transporter MFP subunit</fullName>
    </submittedName>
</protein>
<gene>
    <name evidence="1" type="ordered locus">Ferp_1220</name>
</gene>
<dbReference type="PaxDb" id="589924-Ferp_1220"/>